<dbReference type="SUPFAM" id="SSF48452">
    <property type="entry name" value="TPR-like"/>
    <property type="match status" value="1"/>
</dbReference>
<dbReference type="Proteomes" id="UP000266313">
    <property type="component" value="Chromosome"/>
</dbReference>
<evidence type="ECO:0008006" key="4">
    <source>
        <dbReference type="Google" id="ProtNLM"/>
    </source>
</evidence>
<name>A0A250KMR6_9GAMM</name>
<keyword evidence="3" id="KW-1185">Reference proteome</keyword>
<dbReference type="EMBL" id="AP017928">
    <property type="protein sequence ID" value="BBA33034.1"/>
    <property type="molecule type" value="Genomic_DNA"/>
</dbReference>
<gene>
    <name evidence="1" type="ORF">sS8_0892</name>
    <name evidence="2" type="ORF">sS8_1072</name>
</gene>
<dbReference type="OrthoDB" id="6637938at2"/>
<dbReference type="RefSeq" id="WP_119628569.1">
    <property type="nucleotide sequence ID" value="NZ_AP017928.1"/>
</dbReference>
<evidence type="ECO:0000313" key="3">
    <source>
        <dbReference type="Proteomes" id="UP000266313"/>
    </source>
</evidence>
<protein>
    <recommendedName>
        <fullName evidence="4">MalT-like TPR region domain-containing protein</fullName>
    </recommendedName>
</protein>
<dbReference type="KEGG" id="mmai:sS8_1072"/>
<accession>A0A250KMR6</accession>
<proteinExistence type="predicted"/>
<dbReference type="KEGG" id="mmai:sS8_0892"/>
<reference evidence="1 3" key="1">
    <citation type="submission" date="2016-12" db="EMBL/GenBank/DDBJ databases">
        <title>Genome sequencing of Methylocaldum marinum.</title>
        <authorList>
            <person name="Takeuchi M."/>
            <person name="Kamagata Y."/>
            <person name="Hiraoka S."/>
            <person name="Oshima K."/>
            <person name="Hattori M."/>
            <person name="Iwasaki W."/>
        </authorList>
    </citation>
    <scope>NUCLEOTIDE SEQUENCE [LARGE SCALE GENOMIC DNA]</scope>
    <source>
        <strain evidence="1 3">S8</strain>
    </source>
</reference>
<sequence length="507" mass="55891">MSLNPVERRLAYLCGEWLRFRENPNARLLVWQVPENAFRLVEAFVEAQKYESDYTSGDLFILFKAPYEHTLQYSRALKDAFRAQYDASHEGLKAEGLPVDWHFDPAASPGTPAAFVAALRSFGSKYHHSIGHLVSVLMPVAMTDEAAFADWVLRALAVEWPERMRILLIDSLENPRFQRLLDANHPRIALSRPQVDGLTVAQETFAQEPVQGPAGVFRNHLTGLLALTEKGTADQVKAKAKDALVYVRRQQWLDQEVVVRLLVAGALLKENRHDEAVQVYRSARQVAQHVAEQGHPAGNKLVLQTWFGEAGAHLAKGDAETAGLCYDQAAPLAQRDRNGILGIEAFRMGAYCRARTGDVAGALERGRCAYALGEQLKPEARGMTTLPLTGIDLLRALDPERVALMEQVKANLQERTRSAGKTLEEQLQGLGGTATAEAEGAIEQAYLAAIDELKAESATRLDHIVADADATFRTLFARSRELLGNDWPLCSELGLMAPAAEQQVKAA</sequence>
<dbReference type="InterPro" id="IPR011990">
    <property type="entry name" value="TPR-like_helical_dom_sf"/>
</dbReference>
<dbReference type="AlphaFoldDB" id="A0A250KMR6"/>
<dbReference type="EMBL" id="AP017928">
    <property type="protein sequence ID" value="BBA32857.1"/>
    <property type="molecule type" value="Genomic_DNA"/>
</dbReference>
<evidence type="ECO:0000313" key="2">
    <source>
        <dbReference type="EMBL" id="BBA33034.1"/>
    </source>
</evidence>
<organism evidence="1 3">
    <name type="scientific">Methylocaldum marinum</name>
    <dbReference type="NCBI Taxonomy" id="1432792"/>
    <lineage>
        <taxon>Bacteria</taxon>
        <taxon>Pseudomonadati</taxon>
        <taxon>Pseudomonadota</taxon>
        <taxon>Gammaproteobacteria</taxon>
        <taxon>Methylococcales</taxon>
        <taxon>Methylococcaceae</taxon>
        <taxon>Methylocaldum</taxon>
    </lineage>
</organism>
<evidence type="ECO:0000313" key="1">
    <source>
        <dbReference type="EMBL" id="BBA32857.1"/>
    </source>
</evidence>